<comment type="caution">
    <text evidence="1">The sequence shown here is derived from an EMBL/GenBank/DDBJ whole genome shotgun (WGS) entry which is preliminary data.</text>
</comment>
<evidence type="ECO:0000313" key="3">
    <source>
        <dbReference type="Proteomes" id="UP000746741"/>
    </source>
</evidence>
<organism evidence="1 4">
    <name type="scientific">Neoroseomonas oryzicola</name>
    <dbReference type="NCBI Taxonomy" id="535904"/>
    <lineage>
        <taxon>Bacteria</taxon>
        <taxon>Pseudomonadati</taxon>
        <taxon>Pseudomonadota</taxon>
        <taxon>Alphaproteobacteria</taxon>
        <taxon>Acetobacterales</taxon>
        <taxon>Acetobacteraceae</taxon>
        <taxon>Neoroseomonas</taxon>
    </lineage>
</organism>
<reference evidence="1" key="3">
    <citation type="journal article" date="2021" name="Syst. Appl. Microbiol.">
        <title>Roseomonas hellenica sp. nov., isolated from roots of wild-growing Alkanna tinctoria.</title>
        <authorList>
            <person name="Rat A."/>
            <person name="Naranjo H.D."/>
            <person name="Lebbe L."/>
            <person name="Cnockaert M."/>
            <person name="Krigas N."/>
            <person name="Grigoriadou K."/>
            <person name="Maloupa E."/>
            <person name="Willems A."/>
        </authorList>
    </citation>
    <scope>NUCLEOTIDE SEQUENCE</scope>
    <source>
        <strain evidence="1">LMG 31161</strain>
    </source>
</reference>
<keyword evidence="3" id="KW-1185">Reference proteome</keyword>
<dbReference type="EMBL" id="JAAVUP010000005">
    <property type="protein sequence ID" value="NKE18835.1"/>
    <property type="molecule type" value="Genomic_DNA"/>
</dbReference>
<dbReference type="Proteomes" id="UP001138708">
    <property type="component" value="Unassembled WGS sequence"/>
</dbReference>
<evidence type="ECO:0000313" key="4">
    <source>
        <dbReference type="Proteomes" id="UP001138708"/>
    </source>
</evidence>
<proteinExistence type="predicted"/>
<protein>
    <submittedName>
        <fullName evidence="1">Uncharacterized protein</fullName>
    </submittedName>
</protein>
<reference evidence="2 3" key="2">
    <citation type="submission" date="2020-02" db="EMBL/GenBank/DDBJ databases">
        <authorList>
            <person name="Sun Q."/>
            <person name="Inoue M."/>
        </authorList>
    </citation>
    <scope>NUCLEOTIDE SEQUENCE [LARGE SCALE GENOMIC DNA]</scope>
    <source>
        <strain evidence="2 3">KCTC 22478</strain>
    </source>
</reference>
<gene>
    <name evidence="2" type="ORF">GWK15_17910</name>
    <name evidence="1" type="ORF">GXW75_18970</name>
</gene>
<evidence type="ECO:0000313" key="1">
    <source>
        <dbReference type="EMBL" id="MBR0661345.1"/>
    </source>
</evidence>
<sequence>MDIRTSMEIIEFRRPFAVRCRAGYLPAGQYVVELHEERFDGLSFPPWRRSGMTIASAEAPHDGQRDKLPLTHGELADLLNADADQ</sequence>
<accession>A0A9X9WLY5</accession>
<dbReference type="EMBL" id="JAAEDK010000050">
    <property type="protein sequence ID" value="MBR0661345.1"/>
    <property type="molecule type" value="Genomic_DNA"/>
</dbReference>
<dbReference type="AlphaFoldDB" id="A0A9X9WLY5"/>
<reference evidence="1" key="1">
    <citation type="submission" date="2020-01" db="EMBL/GenBank/DDBJ databases">
        <authorList>
            <person name="Rat A."/>
        </authorList>
    </citation>
    <scope>NUCLEOTIDE SEQUENCE</scope>
    <source>
        <strain evidence="1">LMG 31161</strain>
    </source>
</reference>
<name>A0A9X9WLY5_9PROT</name>
<dbReference type="RefSeq" id="WP_168042738.1">
    <property type="nucleotide sequence ID" value="NZ_JAAEDK010000050.1"/>
</dbReference>
<dbReference type="Proteomes" id="UP000746741">
    <property type="component" value="Unassembled WGS sequence"/>
</dbReference>
<evidence type="ECO:0000313" key="2">
    <source>
        <dbReference type="EMBL" id="NKE18835.1"/>
    </source>
</evidence>